<dbReference type="AlphaFoldDB" id="A0A6J4KKI1"/>
<accession>A0A6J4KKI1</accession>
<sequence>WSTTHPRRWIKQPIRAKFSLVLAAFAKSVDRFKRIGQWKS</sequence>
<gene>
    <name evidence="1" type="ORF">AVDCRST_MAG84-629</name>
</gene>
<reference evidence="1" key="1">
    <citation type="submission" date="2020-02" db="EMBL/GenBank/DDBJ databases">
        <authorList>
            <person name="Meier V. D."/>
        </authorList>
    </citation>
    <scope>NUCLEOTIDE SEQUENCE</scope>
    <source>
        <strain evidence="1">AVDCRST_MAG84</strain>
    </source>
</reference>
<protein>
    <submittedName>
        <fullName evidence="1">Uncharacterized protein</fullName>
    </submittedName>
</protein>
<name>A0A6J4KKI1_9CYAN</name>
<feature type="non-terminal residue" evidence="1">
    <location>
        <position position="1"/>
    </location>
</feature>
<feature type="non-terminal residue" evidence="1">
    <location>
        <position position="40"/>
    </location>
</feature>
<organism evidence="1">
    <name type="scientific">uncultured Microcoleus sp</name>
    <dbReference type="NCBI Taxonomy" id="259945"/>
    <lineage>
        <taxon>Bacteria</taxon>
        <taxon>Bacillati</taxon>
        <taxon>Cyanobacteriota</taxon>
        <taxon>Cyanophyceae</taxon>
        <taxon>Oscillatoriophycideae</taxon>
        <taxon>Oscillatoriales</taxon>
        <taxon>Microcoleaceae</taxon>
        <taxon>Microcoleus</taxon>
        <taxon>environmental samples</taxon>
    </lineage>
</organism>
<dbReference type="EMBL" id="CADCTZ010000092">
    <property type="protein sequence ID" value="CAA9308672.1"/>
    <property type="molecule type" value="Genomic_DNA"/>
</dbReference>
<proteinExistence type="predicted"/>
<evidence type="ECO:0000313" key="1">
    <source>
        <dbReference type="EMBL" id="CAA9308672.1"/>
    </source>
</evidence>